<feature type="transmembrane region" description="Helical" evidence="1">
    <location>
        <begin position="12"/>
        <end position="35"/>
    </location>
</feature>
<organism evidence="2 3">
    <name type="scientific">Comamonas faecalis</name>
    <dbReference type="NCBI Taxonomy" id="1387849"/>
    <lineage>
        <taxon>Bacteria</taxon>
        <taxon>Pseudomonadati</taxon>
        <taxon>Pseudomonadota</taxon>
        <taxon>Betaproteobacteria</taxon>
        <taxon>Burkholderiales</taxon>
        <taxon>Comamonadaceae</taxon>
        <taxon>Comamonas</taxon>
    </lineage>
</organism>
<keyword evidence="1" id="KW-1133">Transmembrane helix</keyword>
<protein>
    <submittedName>
        <fullName evidence="2">Cytochrome c oxidase subunit I</fullName>
    </submittedName>
</protein>
<dbReference type="InterPro" id="IPR036249">
    <property type="entry name" value="Thioredoxin-like_sf"/>
</dbReference>
<evidence type="ECO:0000313" key="3">
    <source>
        <dbReference type="Proteomes" id="UP001501627"/>
    </source>
</evidence>
<proteinExistence type="predicted"/>
<dbReference type="EMBL" id="BAABBP010000014">
    <property type="protein sequence ID" value="GAA3995524.1"/>
    <property type="molecule type" value="Genomic_DNA"/>
</dbReference>
<keyword evidence="3" id="KW-1185">Reference proteome</keyword>
<dbReference type="SUPFAM" id="SSF52833">
    <property type="entry name" value="Thioredoxin-like"/>
    <property type="match status" value="1"/>
</dbReference>
<gene>
    <name evidence="2" type="ORF">GCM10022279_18950</name>
</gene>
<reference evidence="3" key="1">
    <citation type="journal article" date="2019" name="Int. J. Syst. Evol. Microbiol.">
        <title>The Global Catalogue of Microorganisms (GCM) 10K type strain sequencing project: providing services to taxonomists for standard genome sequencing and annotation.</title>
        <authorList>
            <consortium name="The Broad Institute Genomics Platform"/>
            <consortium name="The Broad Institute Genome Sequencing Center for Infectious Disease"/>
            <person name="Wu L."/>
            <person name="Ma J."/>
        </authorList>
    </citation>
    <scope>NUCLEOTIDE SEQUENCE [LARGE SCALE GENOMIC DNA]</scope>
    <source>
        <strain evidence="3">JCM 17561</strain>
    </source>
</reference>
<keyword evidence="1" id="KW-0472">Membrane</keyword>
<sequence length="208" mass="23459">MVEQSRTRTGRWKLLLLMLVFAAPVVLSYFTYYVIRPEGRTNFGTLINPQRAMPEQALVTALDGSTRRLGELKGQWLLVSVAPGACDATCRNNLYLQRQIRESLGREKDRLDWIWLVSDAQALPSDIRAGLAQASVLRMDGADIAGWLQPEDGHALAEHLYLVDPMGHWMMRMPADLDAKGAAKARRDIERLLRASSSWDRAGREELQ</sequence>
<keyword evidence="1" id="KW-0812">Transmembrane</keyword>
<comment type="caution">
    <text evidence="2">The sequence shown here is derived from an EMBL/GenBank/DDBJ whole genome shotgun (WGS) entry which is preliminary data.</text>
</comment>
<evidence type="ECO:0000256" key="1">
    <source>
        <dbReference type="SAM" id="Phobius"/>
    </source>
</evidence>
<name>A0ABP7RD09_9BURK</name>
<dbReference type="Proteomes" id="UP001501627">
    <property type="component" value="Unassembled WGS sequence"/>
</dbReference>
<evidence type="ECO:0000313" key="2">
    <source>
        <dbReference type="EMBL" id="GAA3995524.1"/>
    </source>
</evidence>
<accession>A0ABP7RD09</accession>